<keyword evidence="1" id="KW-1185">Reference proteome</keyword>
<dbReference type="AlphaFoldDB" id="A0A8M8V9V6"/>
<evidence type="ECO:0000313" key="2">
    <source>
        <dbReference type="RefSeq" id="XP_020552886.1"/>
    </source>
</evidence>
<accession>A0A8M8V9V6</accession>
<dbReference type="CDD" id="cd09272">
    <property type="entry name" value="RNase_HI_RT_Ty1"/>
    <property type="match status" value="1"/>
</dbReference>
<sequence length="345" mass="39413">MKEQEWIKAMKDEIRALKENETWEITSLPKNKKAIGRPCQETINVIKNHLHNLFTIKDIGEARFFLGLEICRSKEGILVSQTKYIHISDVGVEHGKAVNTPLLARFKPGSTDSEHLQNPEPYRRLLGRLLYLGFTRPDICYNTQQLNQHMQYPSKSRWESALHIVGYLKGTTNKGLLFNSEDSFDLQASCDAYWASCKDTRKSLTGYCVFLGNSLISWKTKKQSTVSRSSTEAEYRSMATTTCELIWIFNLLQELQVHSPTPIKFCCDNEAALYITANPIFHERTKHVEIDCHIVRDKYKQGFILPLHISSRLQTADILTKALPGPKFVFLNSKLGLVNLLTSTT</sequence>
<gene>
    <name evidence="2" type="primary">LOC110012693</name>
</gene>
<dbReference type="OrthoDB" id="1677769at2759"/>
<dbReference type="GeneID" id="110012693"/>
<reference evidence="2" key="1">
    <citation type="submission" date="2025-08" db="UniProtKB">
        <authorList>
            <consortium name="RefSeq"/>
        </authorList>
    </citation>
    <scope>IDENTIFICATION</scope>
</reference>
<proteinExistence type="predicted"/>
<dbReference type="RefSeq" id="XP_020552886.1">
    <property type="nucleotide sequence ID" value="XM_020697227.1"/>
</dbReference>
<dbReference type="KEGG" id="sind:110012693"/>
<organism evidence="1 2">
    <name type="scientific">Sesamum indicum</name>
    <name type="common">Oriental sesame</name>
    <name type="synonym">Sesamum orientale</name>
    <dbReference type="NCBI Taxonomy" id="4182"/>
    <lineage>
        <taxon>Eukaryota</taxon>
        <taxon>Viridiplantae</taxon>
        <taxon>Streptophyta</taxon>
        <taxon>Embryophyta</taxon>
        <taxon>Tracheophyta</taxon>
        <taxon>Spermatophyta</taxon>
        <taxon>Magnoliopsida</taxon>
        <taxon>eudicotyledons</taxon>
        <taxon>Gunneridae</taxon>
        <taxon>Pentapetalae</taxon>
        <taxon>asterids</taxon>
        <taxon>lamiids</taxon>
        <taxon>Lamiales</taxon>
        <taxon>Pedaliaceae</taxon>
        <taxon>Sesamum</taxon>
    </lineage>
</organism>
<dbReference type="PANTHER" id="PTHR11439:SF465">
    <property type="entry name" value="REVERSE TRANSCRIPTASE TY1_COPIA-TYPE DOMAIN-CONTAINING PROTEIN"/>
    <property type="match status" value="1"/>
</dbReference>
<dbReference type="Proteomes" id="UP000504604">
    <property type="component" value="Linkage group LG10"/>
</dbReference>
<dbReference type="InterPro" id="IPR043502">
    <property type="entry name" value="DNA/RNA_pol_sf"/>
</dbReference>
<protein>
    <submittedName>
        <fullName evidence="2">Uncharacterized protein LOC110012693</fullName>
    </submittedName>
</protein>
<evidence type="ECO:0000313" key="1">
    <source>
        <dbReference type="Proteomes" id="UP000504604"/>
    </source>
</evidence>
<name>A0A8M8V9V6_SESIN</name>
<dbReference type="SUPFAM" id="SSF56672">
    <property type="entry name" value="DNA/RNA polymerases"/>
    <property type="match status" value="1"/>
</dbReference>
<dbReference type="PANTHER" id="PTHR11439">
    <property type="entry name" value="GAG-POL-RELATED RETROTRANSPOSON"/>
    <property type="match status" value="1"/>
</dbReference>